<protein>
    <submittedName>
        <fullName evidence="1">Uncharacterized protein</fullName>
    </submittedName>
</protein>
<dbReference type="AlphaFoldDB" id="A0A2D4JNP4"/>
<evidence type="ECO:0000313" key="1">
    <source>
        <dbReference type="EMBL" id="LAA98108.1"/>
    </source>
</evidence>
<dbReference type="EMBL" id="IACK01229764">
    <property type="protein sequence ID" value="LAA98108.1"/>
    <property type="molecule type" value="Transcribed_RNA"/>
</dbReference>
<reference evidence="1" key="1">
    <citation type="submission" date="2017-07" db="EMBL/GenBank/DDBJ databases">
        <authorList>
            <person name="Mikheyev A."/>
            <person name="Grau M."/>
        </authorList>
    </citation>
    <scope>NUCLEOTIDE SEQUENCE</scope>
    <source>
        <tissue evidence="1">Venom_gland</tissue>
    </source>
</reference>
<reference evidence="1" key="2">
    <citation type="submission" date="2017-11" db="EMBL/GenBank/DDBJ databases">
        <title>Coralsnake Venomics: Analyses of Venom Gland Transcriptomes and Proteomes of Six Brazilian Taxa.</title>
        <authorList>
            <person name="Aird S.D."/>
            <person name="Jorge da Silva N."/>
            <person name="Qiu L."/>
            <person name="Villar-Briones A."/>
            <person name="Aparecida-Saddi V."/>
            <person name="Campos-Telles M.P."/>
            <person name="Grau M."/>
            <person name="Mikheyev A.S."/>
        </authorList>
    </citation>
    <scope>NUCLEOTIDE SEQUENCE</scope>
    <source>
        <tissue evidence="1">Venom_gland</tissue>
    </source>
</reference>
<accession>A0A2D4JNP4</accession>
<organism evidence="1">
    <name type="scientific">Micrurus lemniscatus lemniscatus</name>
    <dbReference type="NCBI Taxonomy" id="129467"/>
    <lineage>
        <taxon>Eukaryota</taxon>
        <taxon>Metazoa</taxon>
        <taxon>Chordata</taxon>
        <taxon>Craniata</taxon>
        <taxon>Vertebrata</taxon>
        <taxon>Euteleostomi</taxon>
        <taxon>Lepidosauria</taxon>
        <taxon>Squamata</taxon>
        <taxon>Bifurcata</taxon>
        <taxon>Unidentata</taxon>
        <taxon>Episquamata</taxon>
        <taxon>Toxicofera</taxon>
        <taxon>Serpentes</taxon>
        <taxon>Colubroidea</taxon>
        <taxon>Elapidae</taxon>
        <taxon>Elapinae</taxon>
        <taxon>Micrurus</taxon>
    </lineage>
</organism>
<proteinExistence type="predicted"/>
<sequence>MSFGFTRLQCPYSTARVSNIFGRIPIGESAAKISMHLLDMYNKLRSQCGTKELSVYEMNALHSAQKVSQLLLYCSISSTVATLKGVYFNSQNCLSSLSGLQMLFPTGFSWFFLFL</sequence>
<name>A0A2D4JNP4_MICLE</name>